<organism evidence="1 2">
    <name type="scientific">Hymenobacter guriensis</name>
    <dbReference type="NCBI Taxonomy" id="2793065"/>
    <lineage>
        <taxon>Bacteria</taxon>
        <taxon>Pseudomonadati</taxon>
        <taxon>Bacteroidota</taxon>
        <taxon>Cytophagia</taxon>
        <taxon>Cytophagales</taxon>
        <taxon>Hymenobacteraceae</taxon>
        <taxon>Hymenobacter</taxon>
    </lineage>
</organism>
<evidence type="ECO:0000313" key="1">
    <source>
        <dbReference type="EMBL" id="MBG8554752.1"/>
    </source>
</evidence>
<keyword evidence="2" id="KW-1185">Reference proteome</keyword>
<gene>
    <name evidence="1" type="ORF">I5L79_14440</name>
</gene>
<evidence type="ECO:0000313" key="2">
    <source>
        <dbReference type="Proteomes" id="UP000601099"/>
    </source>
</evidence>
<protein>
    <recommendedName>
        <fullName evidence="3">DUF4476 domain-containing protein</fullName>
    </recommendedName>
</protein>
<dbReference type="EMBL" id="JADWYK010000008">
    <property type="protein sequence ID" value="MBG8554752.1"/>
    <property type="molecule type" value="Genomic_DNA"/>
</dbReference>
<reference evidence="1 2" key="1">
    <citation type="submission" date="2020-11" db="EMBL/GenBank/DDBJ databases">
        <title>Hymenobacter sp.</title>
        <authorList>
            <person name="Kim M.K."/>
        </authorList>
    </citation>
    <scope>NUCLEOTIDE SEQUENCE [LARGE SCALE GENOMIC DNA]</scope>
    <source>
        <strain evidence="1 2">BT594</strain>
    </source>
</reference>
<dbReference type="Proteomes" id="UP000601099">
    <property type="component" value="Unassembled WGS sequence"/>
</dbReference>
<name>A0ABS0L3Q9_9BACT</name>
<dbReference type="RefSeq" id="WP_196955767.1">
    <property type="nucleotide sequence ID" value="NZ_JADWYK010000008.1"/>
</dbReference>
<comment type="caution">
    <text evidence="1">The sequence shown here is derived from an EMBL/GenBank/DDBJ whole genome shotgun (WGS) entry which is preliminary data.</text>
</comment>
<dbReference type="PROSITE" id="PS51257">
    <property type="entry name" value="PROKAR_LIPOPROTEIN"/>
    <property type="match status" value="1"/>
</dbReference>
<accession>A0ABS0L3Q9</accession>
<sequence>MKQTTYYRFTWLSVLLVGLLVLSACKKEEATGCSPYVPPTPADTYVFPVQPGTPAWASLTSGDEMVEVCQVPAARLQTISTPGLITTCLNYPLLGDMIFFDNLQFGLRTQLSNFNGFGELQQRPEAAALLLARYQSMRPACIPSTEPVEIGDYAFDFSDIEMILAQDEYLQQLSPAQRRMLVQVALEKYAAKQVLVEDVYGLFGLKTAAFVMARTMQAENYAPFMTALAADTKLKMFVEQVDLSSDPTVLDTVVDHAKQFN</sequence>
<evidence type="ECO:0008006" key="3">
    <source>
        <dbReference type="Google" id="ProtNLM"/>
    </source>
</evidence>
<proteinExistence type="predicted"/>